<feature type="region of interest" description="Disordered" evidence="1">
    <location>
        <begin position="268"/>
        <end position="293"/>
    </location>
</feature>
<feature type="region of interest" description="Disordered" evidence="1">
    <location>
        <begin position="104"/>
        <end position="125"/>
    </location>
</feature>
<feature type="domain" description="Insertion element IS402-like" evidence="2">
    <location>
        <begin position="7"/>
        <end position="82"/>
    </location>
</feature>
<evidence type="ECO:0000259" key="2">
    <source>
        <dbReference type="Pfam" id="PF13340"/>
    </source>
</evidence>
<dbReference type="EMBL" id="QHKS01000026">
    <property type="protein sequence ID" value="RDJ99084.1"/>
    <property type="molecule type" value="Genomic_DNA"/>
</dbReference>
<accession>A0A370N0K0</accession>
<gene>
    <name evidence="3" type="ORF">DLM46_30325</name>
</gene>
<sequence length="293" mass="32073">MFFEELSYDEWNMVAELVADEPAVRLNRRGRRRIEPRVIANAVLWILTTGEPWSRLPARYPSGPTCRGRFEEWKLNGTLAEMIRLLSRTGRQFSFIPKPASAAARPASGAVSRRHAGDGPGGVVWRSAGAWQSSKGATNGSAAADPFAEISRQLQGQRVDAPLGVESRATAVAWPLAQAFRTRSMRGGPSSYSSQITDRRGYVIHAAAEPVPGAMFRAWAEIVKDGKRVERSGLVGPRFADVESAQRHALNWARRWIDRHCPLSATATATDSTAREPDADAAPSEQILSLNLS</sequence>
<name>A0A370N0K0_9BURK</name>
<reference evidence="4" key="1">
    <citation type="submission" date="2018-05" db="EMBL/GenBank/DDBJ databases">
        <authorList>
            <person name="Feng T."/>
        </authorList>
    </citation>
    <scope>NUCLEOTIDE SEQUENCE [LARGE SCALE GENOMIC DNA]</scope>
    <source>
        <strain evidence="4">S27</strain>
    </source>
</reference>
<dbReference type="PANTHER" id="PTHR46637">
    <property type="entry name" value="TIS1421-TRANSPOSASE PROTEIN A"/>
    <property type="match status" value="1"/>
</dbReference>
<dbReference type="PANTHER" id="PTHR46637:SF1">
    <property type="entry name" value="BLL5188 PROTEIN"/>
    <property type="match status" value="1"/>
</dbReference>
<dbReference type="InterPro" id="IPR052909">
    <property type="entry name" value="Transposase_6_like"/>
</dbReference>
<protein>
    <submittedName>
        <fullName evidence="3">Transposase</fullName>
    </submittedName>
</protein>
<dbReference type="RefSeq" id="WP_115106849.1">
    <property type="nucleotide sequence ID" value="NZ_QHKS01000026.1"/>
</dbReference>
<dbReference type="OrthoDB" id="1551210at2"/>
<keyword evidence="4" id="KW-1185">Reference proteome</keyword>
<dbReference type="InterPro" id="IPR025161">
    <property type="entry name" value="IS402-like_dom"/>
</dbReference>
<proteinExistence type="predicted"/>
<dbReference type="Proteomes" id="UP000254875">
    <property type="component" value="Unassembled WGS sequence"/>
</dbReference>
<dbReference type="AlphaFoldDB" id="A0A370N0K0"/>
<dbReference type="Pfam" id="PF13340">
    <property type="entry name" value="DUF4096"/>
    <property type="match status" value="1"/>
</dbReference>
<organism evidence="3 4">
    <name type="scientific">Paraburkholderia lacunae</name>
    <dbReference type="NCBI Taxonomy" id="2211104"/>
    <lineage>
        <taxon>Bacteria</taxon>
        <taxon>Pseudomonadati</taxon>
        <taxon>Pseudomonadota</taxon>
        <taxon>Betaproteobacteria</taxon>
        <taxon>Burkholderiales</taxon>
        <taxon>Burkholderiaceae</taxon>
        <taxon>Paraburkholderia</taxon>
    </lineage>
</organism>
<evidence type="ECO:0000313" key="3">
    <source>
        <dbReference type="EMBL" id="RDJ99084.1"/>
    </source>
</evidence>
<evidence type="ECO:0000256" key="1">
    <source>
        <dbReference type="SAM" id="MobiDB-lite"/>
    </source>
</evidence>
<comment type="caution">
    <text evidence="3">The sequence shown here is derived from an EMBL/GenBank/DDBJ whole genome shotgun (WGS) entry which is preliminary data.</text>
</comment>
<evidence type="ECO:0000313" key="4">
    <source>
        <dbReference type="Proteomes" id="UP000254875"/>
    </source>
</evidence>